<feature type="transmembrane region" description="Helical" evidence="6">
    <location>
        <begin position="131"/>
        <end position="150"/>
    </location>
</feature>
<evidence type="ECO:0000256" key="2">
    <source>
        <dbReference type="ARBA" id="ARBA00022475"/>
    </source>
</evidence>
<evidence type="ECO:0000256" key="6">
    <source>
        <dbReference type="SAM" id="Phobius"/>
    </source>
</evidence>
<feature type="transmembrane region" description="Helical" evidence="6">
    <location>
        <begin position="374"/>
        <end position="397"/>
    </location>
</feature>
<dbReference type="PANTHER" id="PTHR30250:SF11">
    <property type="entry name" value="O-ANTIGEN TRANSPORTER-RELATED"/>
    <property type="match status" value="1"/>
</dbReference>
<dbReference type="AlphaFoldDB" id="A0A972FWG3"/>
<evidence type="ECO:0000313" key="7">
    <source>
        <dbReference type="EMBL" id="NMH66882.1"/>
    </source>
</evidence>
<organism evidence="7 8">
    <name type="scientific">Shewanella salipaludis</name>
    <dbReference type="NCBI Taxonomy" id="2723052"/>
    <lineage>
        <taxon>Bacteria</taxon>
        <taxon>Pseudomonadati</taxon>
        <taxon>Pseudomonadota</taxon>
        <taxon>Gammaproteobacteria</taxon>
        <taxon>Alteromonadales</taxon>
        <taxon>Shewanellaceae</taxon>
        <taxon>Shewanella</taxon>
    </lineage>
</organism>
<feature type="transmembrane region" description="Helical" evidence="6">
    <location>
        <begin position="188"/>
        <end position="208"/>
    </location>
</feature>
<feature type="transmembrane region" description="Helical" evidence="6">
    <location>
        <begin position="346"/>
        <end position="367"/>
    </location>
</feature>
<dbReference type="InterPro" id="IPR050833">
    <property type="entry name" value="Poly_Biosynth_Transport"/>
</dbReference>
<accession>A0A972FWG3</accession>
<feature type="transmembrane region" description="Helical" evidence="6">
    <location>
        <begin position="267"/>
        <end position="292"/>
    </location>
</feature>
<evidence type="ECO:0000313" key="8">
    <source>
        <dbReference type="Proteomes" id="UP000737113"/>
    </source>
</evidence>
<keyword evidence="2" id="KW-1003">Cell membrane</keyword>
<feature type="transmembrane region" description="Helical" evidence="6">
    <location>
        <begin position="229"/>
        <end position="247"/>
    </location>
</feature>
<comment type="caution">
    <text evidence="7">The sequence shown here is derived from an EMBL/GenBank/DDBJ whole genome shotgun (WGS) entry which is preliminary data.</text>
</comment>
<feature type="transmembrane region" description="Helical" evidence="6">
    <location>
        <begin position="162"/>
        <end position="182"/>
    </location>
</feature>
<keyword evidence="3 6" id="KW-0812">Transmembrane</keyword>
<dbReference type="RefSeq" id="WP_169565610.1">
    <property type="nucleotide sequence ID" value="NZ_JAAXYH010000018.1"/>
</dbReference>
<evidence type="ECO:0000256" key="5">
    <source>
        <dbReference type="ARBA" id="ARBA00023136"/>
    </source>
</evidence>
<evidence type="ECO:0000256" key="4">
    <source>
        <dbReference type="ARBA" id="ARBA00022989"/>
    </source>
</evidence>
<feature type="transmembrane region" description="Helical" evidence="6">
    <location>
        <begin position="403"/>
        <end position="423"/>
    </location>
</feature>
<feature type="transmembrane region" description="Helical" evidence="6">
    <location>
        <begin position="313"/>
        <end position="340"/>
    </location>
</feature>
<dbReference type="EMBL" id="JAAXYH010000018">
    <property type="protein sequence ID" value="NMH66882.1"/>
    <property type="molecule type" value="Genomic_DNA"/>
</dbReference>
<dbReference type="GO" id="GO:0005886">
    <property type="term" value="C:plasma membrane"/>
    <property type="evidence" value="ECO:0007669"/>
    <property type="project" value="UniProtKB-SubCell"/>
</dbReference>
<keyword evidence="4 6" id="KW-1133">Transmembrane helix</keyword>
<keyword evidence="8" id="KW-1185">Reference proteome</keyword>
<reference evidence="7" key="1">
    <citation type="submission" date="2020-04" db="EMBL/GenBank/DDBJ databases">
        <title>Description of Shewanella salipaludis sp. nov., isolated from a salt marsh.</title>
        <authorList>
            <person name="Park S."/>
            <person name="Yoon J.-H."/>
        </authorList>
    </citation>
    <scope>NUCLEOTIDE SEQUENCE</scope>
    <source>
        <strain evidence="7">SHSM-M6</strain>
    </source>
</reference>
<dbReference type="Proteomes" id="UP000737113">
    <property type="component" value="Unassembled WGS sequence"/>
</dbReference>
<gene>
    <name evidence="7" type="ORF">HC757_17120</name>
</gene>
<protein>
    <submittedName>
        <fullName evidence="7">Oligosaccharide flippase family protein</fullName>
    </submittedName>
</protein>
<sequence>MPNTDIATTPASDYLKQGSLVMLLSVVLGFAADYLFNLTLSKALPPHEYGDYKVAFAFAALTGVLVLLGGDRVAPRVLAAPLARGDNRSVWEFLRFYLWIAAGLSLLVIFCTCIASLLHLGSTDLRDHHPLLLMSFAIPLIAVGALLSRILQAAKLLMSSNLPWRIALPLLKVSLLLMLMTALTQVELWQVIASGAASVGIIIAWQWYEIRRRGLLTVARCPEAFPGPQILKLSVPMMLAMLITLGLNQLDLFMLEALGDEHEVGYFAAAATTAHMLPVAQVTIAGLFLPLIGPALEQGRQSAKALFWQGQRLIVLTVLALSLFLGMAGGGLLSLFGSGFLQAEQALHYLTLAYGLWALVAFASTWLQYAGKGSLVVLVGCVTLVIDAGCNLLLIPLYGIDGAALATLIAMTLAAIMIAAGYYRHSAQNS</sequence>
<feature type="transmembrane region" description="Helical" evidence="6">
    <location>
        <begin position="96"/>
        <end position="119"/>
    </location>
</feature>
<comment type="subcellular location">
    <subcellularLocation>
        <location evidence="1">Cell membrane</location>
        <topology evidence="1">Multi-pass membrane protein</topology>
    </subcellularLocation>
</comment>
<proteinExistence type="predicted"/>
<evidence type="ECO:0000256" key="3">
    <source>
        <dbReference type="ARBA" id="ARBA00022692"/>
    </source>
</evidence>
<dbReference type="Pfam" id="PF01943">
    <property type="entry name" value="Polysacc_synt"/>
    <property type="match status" value="1"/>
</dbReference>
<dbReference type="InterPro" id="IPR002797">
    <property type="entry name" value="Polysacc_synth"/>
</dbReference>
<feature type="transmembrane region" description="Helical" evidence="6">
    <location>
        <begin position="20"/>
        <end position="40"/>
    </location>
</feature>
<feature type="transmembrane region" description="Helical" evidence="6">
    <location>
        <begin position="52"/>
        <end position="75"/>
    </location>
</feature>
<evidence type="ECO:0000256" key="1">
    <source>
        <dbReference type="ARBA" id="ARBA00004651"/>
    </source>
</evidence>
<keyword evidence="5 6" id="KW-0472">Membrane</keyword>
<name>A0A972FWG3_9GAMM</name>
<dbReference type="PANTHER" id="PTHR30250">
    <property type="entry name" value="PST FAMILY PREDICTED COLANIC ACID TRANSPORTER"/>
    <property type="match status" value="1"/>
</dbReference>